<reference evidence="1 2" key="1">
    <citation type="submission" date="2010-01" db="EMBL/GenBank/DDBJ databases">
        <authorList>
            <person name="Weinstock G."/>
            <person name="Sodergren E."/>
            <person name="Clifton S."/>
            <person name="Fulton L."/>
            <person name="Fulton B."/>
            <person name="Courtney L."/>
            <person name="Fronick C."/>
            <person name="Harrison M."/>
            <person name="Strong C."/>
            <person name="Farmer C."/>
            <person name="Delahaunty K."/>
            <person name="Markovic C."/>
            <person name="Hall O."/>
            <person name="Minx P."/>
            <person name="Tomlinson C."/>
            <person name="Mitreva M."/>
            <person name="Nelson J."/>
            <person name="Hou S."/>
            <person name="Wollam A."/>
            <person name="Pepin K.H."/>
            <person name="Johnson M."/>
            <person name="Bhonagiri V."/>
            <person name="Nash W.E."/>
            <person name="Warren W."/>
            <person name="Chinwalla A."/>
            <person name="Mardis E.R."/>
            <person name="Wilson R.K."/>
        </authorList>
    </citation>
    <scope>NUCLEOTIDE SEQUENCE [LARGE SCALE GENOMIC DNA]</scope>
    <source>
        <strain evidence="1 2">DSM 13479</strain>
    </source>
</reference>
<name>D3ANG1_9FIRM</name>
<sequence>MGLLRANLELLKNPTANNITYDKIEEKCGGQSYDDAGNRQANQISHGNN</sequence>
<proteinExistence type="predicted"/>
<protein>
    <submittedName>
        <fullName evidence="1">Uncharacterized protein</fullName>
    </submittedName>
</protein>
<gene>
    <name evidence="1" type="ORF">CLOSTHATH_05161</name>
</gene>
<accession>D3ANG1</accession>
<dbReference type="AlphaFoldDB" id="D3ANG1"/>
<evidence type="ECO:0000313" key="1">
    <source>
        <dbReference type="EMBL" id="EFC96653.1"/>
    </source>
</evidence>
<dbReference type="EMBL" id="ACIO01000511">
    <property type="protein sequence ID" value="EFC96653.1"/>
    <property type="molecule type" value="Genomic_DNA"/>
</dbReference>
<organism evidence="1 2">
    <name type="scientific">Hungatella hathewayi DSM 13479</name>
    <dbReference type="NCBI Taxonomy" id="566550"/>
    <lineage>
        <taxon>Bacteria</taxon>
        <taxon>Bacillati</taxon>
        <taxon>Bacillota</taxon>
        <taxon>Clostridia</taxon>
        <taxon>Lachnospirales</taxon>
        <taxon>Lachnospiraceae</taxon>
        <taxon>Hungatella</taxon>
    </lineage>
</organism>
<dbReference type="Proteomes" id="UP000004968">
    <property type="component" value="Unassembled WGS sequence"/>
</dbReference>
<dbReference type="HOGENOM" id="CLU_3136525_0_0_9"/>
<comment type="caution">
    <text evidence="1">The sequence shown here is derived from an EMBL/GenBank/DDBJ whole genome shotgun (WGS) entry which is preliminary data.</text>
</comment>
<evidence type="ECO:0000313" key="2">
    <source>
        <dbReference type="Proteomes" id="UP000004968"/>
    </source>
</evidence>